<evidence type="ECO:0000256" key="1">
    <source>
        <dbReference type="SAM" id="Phobius"/>
    </source>
</evidence>
<keyword evidence="1" id="KW-0812">Transmembrane</keyword>
<gene>
    <name evidence="2" type="ORF">CEUSTIGMA_g786.t1</name>
</gene>
<sequence length="133" mass="14759">MFKGSLTKSTNVLLNAFKDLNSAEWHNVPSSTDKSVTSSSSPSQPILQDAVKRKEWKESAESAFLLALSLLSKLWEWMKSCFQILPQFYSPSACKAMYRMCLVLAASLFLIVVISTIDGIMLQLYVMGARKGG</sequence>
<reference evidence="2 3" key="1">
    <citation type="submission" date="2017-08" db="EMBL/GenBank/DDBJ databases">
        <title>Acidophilic green algal genome provides insights into adaptation to an acidic environment.</title>
        <authorList>
            <person name="Hirooka S."/>
            <person name="Hirose Y."/>
            <person name="Kanesaki Y."/>
            <person name="Higuchi S."/>
            <person name="Fujiwara T."/>
            <person name="Onuma R."/>
            <person name="Era A."/>
            <person name="Ohbayashi R."/>
            <person name="Uzuka A."/>
            <person name="Nozaki H."/>
            <person name="Yoshikawa H."/>
            <person name="Miyagishima S.Y."/>
        </authorList>
    </citation>
    <scope>NUCLEOTIDE SEQUENCE [LARGE SCALE GENOMIC DNA]</scope>
    <source>
        <strain evidence="2 3">NIES-2499</strain>
    </source>
</reference>
<name>A0A250WRN5_9CHLO</name>
<dbReference type="AlphaFoldDB" id="A0A250WRN5"/>
<feature type="transmembrane region" description="Helical" evidence="1">
    <location>
        <begin position="102"/>
        <end position="126"/>
    </location>
</feature>
<protein>
    <submittedName>
        <fullName evidence="2">Uncharacterized protein</fullName>
    </submittedName>
</protein>
<evidence type="ECO:0000313" key="3">
    <source>
        <dbReference type="Proteomes" id="UP000232323"/>
    </source>
</evidence>
<proteinExistence type="predicted"/>
<keyword evidence="3" id="KW-1185">Reference proteome</keyword>
<comment type="caution">
    <text evidence="2">The sequence shown here is derived from an EMBL/GenBank/DDBJ whole genome shotgun (WGS) entry which is preliminary data.</text>
</comment>
<organism evidence="2 3">
    <name type="scientific">Chlamydomonas eustigma</name>
    <dbReference type="NCBI Taxonomy" id="1157962"/>
    <lineage>
        <taxon>Eukaryota</taxon>
        <taxon>Viridiplantae</taxon>
        <taxon>Chlorophyta</taxon>
        <taxon>core chlorophytes</taxon>
        <taxon>Chlorophyceae</taxon>
        <taxon>CS clade</taxon>
        <taxon>Chlamydomonadales</taxon>
        <taxon>Chlamydomonadaceae</taxon>
        <taxon>Chlamydomonas</taxon>
    </lineage>
</organism>
<keyword evidence="1" id="KW-0472">Membrane</keyword>
<dbReference type="OrthoDB" id="526091at2759"/>
<dbReference type="Proteomes" id="UP000232323">
    <property type="component" value="Unassembled WGS sequence"/>
</dbReference>
<accession>A0A250WRN5</accession>
<dbReference type="EMBL" id="BEGY01000003">
    <property type="protein sequence ID" value="GAX73332.1"/>
    <property type="molecule type" value="Genomic_DNA"/>
</dbReference>
<evidence type="ECO:0000313" key="2">
    <source>
        <dbReference type="EMBL" id="GAX73332.1"/>
    </source>
</evidence>
<keyword evidence="1" id="KW-1133">Transmembrane helix</keyword>